<sequence>MAGLRVSSSEDDPDQPPGTFKLIRVNETGERGHHVVALDPIPSSDPNEPLNWSTLRKSVNFTIVLAMTIIIFTALSTQAIFWQQMIPDMGASYTQLNQAMSINFVGLATGCIFFIPFAKKYGRRPIYIISAALMLATTFWMTRMHSLTELYLTNLLQGLAGATNESIAEITTFLTPMAAGAQATRQGWRASHLTMGAFNIVLFFCFAFMYEETKYVPVLTAQTSDLDEDTRDSGKAQMMDIPVSYTPEKASVTEATSSHHVLDHTIPLKSWRQRLALATPTPEPIWPHFYRPFEVLIFPAVAFAALQYASGIAWLTVLSSVLSLKFPLPPYSFSPEQIGYTSAGPLIGNIIGAVYGGFLGDQSILYYARRNNGFYEPEMRLYILHIPAIMMAGGLVMFGATISRVSFDNPMWKSVVYANIPVGDALDMAKYCRCLLRFRYRDITGEAFTTVTFIRNAVSIGIPFAITPWIQRQGIQNMFIVCGMISLGVSATIVPLVLWGKAARRALATRYRDMVDI</sequence>
<keyword evidence="3 5" id="KW-1133">Transmembrane helix</keyword>
<dbReference type="GO" id="GO:0005886">
    <property type="term" value="C:plasma membrane"/>
    <property type="evidence" value="ECO:0007669"/>
    <property type="project" value="TreeGrafter"/>
</dbReference>
<dbReference type="Proteomes" id="UP001152592">
    <property type="component" value="Unassembled WGS sequence"/>
</dbReference>
<feature type="transmembrane region" description="Helical" evidence="5">
    <location>
        <begin position="125"/>
        <end position="142"/>
    </location>
</feature>
<dbReference type="PANTHER" id="PTHR23502:SF50">
    <property type="entry name" value="TRANSPORTER, PUTATIVE (AFU_ORTHOLOGUE AFUA_5G00430)-RELATED"/>
    <property type="match status" value="1"/>
</dbReference>
<feature type="transmembrane region" description="Helical" evidence="5">
    <location>
        <begin position="478"/>
        <end position="500"/>
    </location>
</feature>
<protein>
    <recommendedName>
        <fullName evidence="8">Major facilitator superfamily domain, general substrate transporter</fullName>
    </recommendedName>
</protein>
<dbReference type="SUPFAM" id="SSF103473">
    <property type="entry name" value="MFS general substrate transporter"/>
    <property type="match status" value="1"/>
</dbReference>
<evidence type="ECO:0000313" key="6">
    <source>
        <dbReference type="EMBL" id="CAG8366258.1"/>
    </source>
</evidence>
<feature type="transmembrane region" description="Helical" evidence="5">
    <location>
        <begin position="190"/>
        <end position="210"/>
    </location>
</feature>
<evidence type="ECO:0000313" key="7">
    <source>
        <dbReference type="Proteomes" id="UP001152592"/>
    </source>
</evidence>
<evidence type="ECO:0000256" key="5">
    <source>
        <dbReference type="SAM" id="Phobius"/>
    </source>
</evidence>
<feature type="transmembrane region" description="Helical" evidence="5">
    <location>
        <begin position="381"/>
        <end position="402"/>
    </location>
</feature>
<keyword evidence="2 5" id="KW-0812">Transmembrane</keyword>
<dbReference type="InterPro" id="IPR011701">
    <property type="entry name" value="MFS"/>
</dbReference>
<name>A0A9W4IWF2_9EURO</name>
<dbReference type="PANTHER" id="PTHR23502">
    <property type="entry name" value="MAJOR FACILITATOR SUPERFAMILY"/>
    <property type="match status" value="1"/>
</dbReference>
<keyword evidence="4 5" id="KW-0472">Membrane</keyword>
<dbReference type="EMBL" id="CAJVPD010000210">
    <property type="protein sequence ID" value="CAG8366258.1"/>
    <property type="molecule type" value="Genomic_DNA"/>
</dbReference>
<evidence type="ECO:0008006" key="8">
    <source>
        <dbReference type="Google" id="ProtNLM"/>
    </source>
</evidence>
<dbReference type="OrthoDB" id="2354469at2759"/>
<accession>A0A9W4IWF2</accession>
<evidence type="ECO:0000256" key="1">
    <source>
        <dbReference type="ARBA" id="ARBA00004141"/>
    </source>
</evidence>
<feature type="transmembrane region" description="Helical" evidence="5">
    <location>
        <begin position="295"/>
        <end position="318"/>
    </location>
</feature>
<proteinExistence type="predicted"/>
<gene>
    <name evidence="6" type="ORF">PSALAMII_LOCUS4140</name>
</gene>
<feature type="transmembrane region" description="Helical" evidence="5">
    <location>
        <begin position="101"/>
        <end position="118"/>
    </location>
</feature>
<dbReference type="Pfam" id="PF07690">
    <property type="entry name" value="MFS_1"/>
    <property type="match status" value="2"/>
</dbReference>
<evidence type="ECO:0000256" key="2">
    <source>
        <dbReference type="ARBA" id="ARBA00022692"/>
    </source>
</evidence>
<feature type="transmembrane region" description="Helical" evidence="5">
    <location>
        <begin position="59"/>
        <end position="81"/>
    </location>
</feature>
<organism evidence="6 7">
    <name type="scientific">Penicillium salamii</name>
    <dbReference type="NCBI Taxonomy" id="1612424"/>
    <lineage>
        <taxon>Eukaryota</taxon>
        <taxon>Fungi</taxon>
        <taxon>Dikarya</taxon>
        <taxon>Ascomycota</taxon>
        <taxon>Pezizomycotina</taxon>
        <taxon>Eurotiomycetes</taxon>
        <taxon>Eurotiomycetidae</taxon>
        <taxon>Eurotiales</taxon>
        <taxon>Aspergillaceae</taxon>
        <taxon>Penicillium</taxon>
    </lineage>
</organism>
<evidence type="ECO:0000256" key="4">
    <source>
        <dbReference type="ARBA" id="ARBA00023136"/>
    </source>
</evidence>
<dbReference type="InterPro" id="IPR036259">
    <property type="entry name" value="MFS_trans_sf"/>
</dbReference>
<feature type="transmembrane region" description="Helical" evidence="5">
    <location>
        <begin position="338"/>
        <end position="360"/>
    </location>
</feature>
<comment type="caution">
    <text evidence="6">The sequence shown here is derived from an EMBL/GenBank/DDBJ whole genome shotgun (WGS) entry which is preliminary data.</text>
</comment>
<dbReference type="AlphaFoldDB" id="A0A9W4IWF2"/>
<comment type="subcellular location">
    <subcellularLocation>
        <location evidence="1">Membrane</location>
        <topology evidence="1">Multi-pass membrane protein</topology>
    </subcellularLocation>
</comment>
<reference evidence="6" key="1">
    <citation type="submission" date="2021-07" db="EMBL/GenBank/DDBJ databases">
        <authorList>
            <person name="Branca A.L. A."/>
        </authorList>
    </citation>
    <scope>NUCLEOTIDE SEQUENCE</scope>
</reference>
<dbReference type="Gene3D" id="1.20.1250.20">
    <property type="entry name" value="MFS general substrate transporter like domains"/>
    <property type="match status" value="1"/>
</dbReference>
<dbReference type="GO" id="GO:0022857">
    <property type="term" value="F:transmembrane transporter activity"/>
    <property type="evidence" value="ECO:0007669"/>
    <property type="project" value="InterPro"/>
</dbReference>
<evidence type="ECO:0000256" key="3">
    <source>
        <dbReference type="ARBA" id="ARBA00022989"/>
    </source>
</evidence>